<evidence type="ECO:0000313" key="2">
    <source>
        <dbReference type="EMBL" id="CAD7453653.1"/>
    </source>
</evidence>
<feature type="compositionally biased region" description="Basic and acidic residues" evidence="1">
    <location>
        <begin position="223"/>
        <end position="241"/>
    </location>
</feature>
<feature type="compositionally biased region" description="Basic residues" evidence="1">
    <location>
        <begin position="171"/>
        <end position="185"/>
    </location>
</feature>
<dbReference type="GO" id="GO:0016791">
    <property type="term" value="F:phosphatase activity"/>
    <property type="evidence" value="ECO:0007669"/>
    <property type="project" value="TreeGrafter"/>
</dbReference>
<evidence type="ECO:0008006" key="3">
    <source>
        <dbReference type="Google" id="ProtNLM"/>
    </source>
</evidence>
<sequence>MLQHCEGVSRSSQIEPSLSSLSTYDLHKRLINEYILCRKGSTSTLKRNTSQDKCDIDVIRENHRFLWNEEDSADTWETRLAKKYYDKLFKEYCICDLSHYKENKVAMRWRTEQEVVIGKGQFGCGEKHCTEASGLRSWEVNFGYREQGEKRNALVKVRLCSGCSDKLNHHHKRKEVGRAKSKKRRSDSVHEDIKKRKVSDALEKSEAEESNTEEKGVEEEQEEGKAWRENSEAAEEKSRDDEFQDYLEELLL</sequence>
<protein>
    <recommendedName>
        <fullName evidence="3">Protein FRA10AC1</fullName>
    </recommendedName>
</protein>
<accession>A0A7R9FJP0</accession>
<dbReference type="PANTHER" id="PTHR11567:SF25">
    <property type="entry name" value="PROTEIN FRA10AC1"/>
    <property type="match status" value="1"/>
</dbReference>
<evidence type="ECO:0000256" key="1">
    <source>
        <dbReference type="SAM" id="MobiDB-lite"/>
    </source>
</evidence>
<dbReference type="Pfam" id="PF09725">
    <property type="entry name" value="Fra10Ac1"/>
    <property type="match status" value="1"/>
</dbReference>
<feature type="region of interest" description="Disordered" evidence="1">
    <location>
        <begin position="171"/>
        <end position="242"/>
    </location>
</feature>
<dbReference type="InterPro" id="IPR019129">
    <property type="entry name" value="Folate-sensitive_fs_Fra10Ac1"/>
</dbReference>
<dbReference type="InterPro" id="IPR050645">
    <property type="entry name" value="Histidine_acid_phosphatase"/>
</dbReference>
<organism evidence="2">
    <name type="scientific">Timema tahoe</name>
    <dbReference type="NCBI Taxonomy" id="61484"/>
    <lineage>
        <taxon>Eukaryota</taxon>
        <taxon>Metazoa</taxon>
        <taxon>Ecdysozoa</taxon>
        <taxon>Arthropoda</taxon>
        <taxon>Hexapoda</taxon>
        <taxon>Insecta</taxon>
        <taxon>Pterygota</taxon>
        <taxon>Neoptera</taxon>
        <taxon>Polyneoptera</taxon>
        <taxon>Phasmatodea</taxon>
        <taxon>Timematodea</taxon>
        <taxon>Timematoidea</taxon>
        <taxon>Timematidae</taxon>
        <taxon>Timema</taxon>
    </lineage>
</organism>
<dbReference type="EMBL" id="OE000378">
    <property type="protein sequence ID" value="CAD7453653.1"/>
    <property type="molecule type" value="Genomic_DNA"/>
</dbReference>
<gene>
    <name evidence="2" type="ORF">TTEB3V08_LOCUS1782</name>
</gene>
<proteinExistence type="predicted"/>
<dbReference type="AlphaFoldDB" id="A0A7R9FJP0"/>
<dbReference type="PANTHER" id="PTHR11567">
    <property type="entry name" value="ACID PHOSPHATASE-RELATED"/>
    <property type="match status" value="1"/>
</dbReference>
<feature type="compositionally biased region" description="Basic and acidic residues" evidence="1">
    <location>
        <begin position="186"/>
        <end position="215"/>
    </location>
</feature>
<reference evidence="2" key="1">
    <citation type="submission" date="2020-11" db="EMBL/GenBank/DDBJ databases">
        <authorList>
            <person name="Tran Van P."/>
        </authorList>
    </citation>
    <scope>NUCLEOTIDE SEQUENCE</scope>
</reference>
<name>A0A7R9FJP0_9NEOP</name>